<dbReference type="InterPro" id="IPR001579">
    <property type="entry name" value="Glyco_hydro_18_chit_AS"/>
</dbReference>
<accession>A0A6J7AEU7</accession>
<dbReference type="InterPro" id="IPR029070">
    <property type="entry name" value="Chitinase_insertion_sf"/>
</dbReference>
<dbReference type="PROSITE" id="PS01095">
    <property type="entry name" value="GH18_1"/>
    <property type="match status" value="1"/>
</dbReference>
<proteinExistence type="predicted"/>
<dbReference type="PROSITE" id="PS51910">
    <property type="entry name" value="GH18_2"/>
    <property type="match status" value="1"/>
</dbReference>
<evidence type="ECO:0000313" key="4">
    <source>
        <dbReference type="EMBL" id="CAB4831058.1"/>
    </source>
</evidence>
<feature type="domain" description="GH18" evidence="3">
    <location>
        <begin position="43"/>
        <end position="397"/>
    </location>
</feature>
<reference evidence="4" key="1">
    <citation type="submission" date="2020-05" db="EMBL/GenBank/DDBJ databases">
        <authorList>
            <person name="Chiriac C."/>
            <person name="Salcher M."/>
            <person name="Ghai R."/>
            <person name="Kavagutti S V."/>
        </authorList>
    </citation>
    <scope>NUCLEOTIDE SEQUENCE</scope>
</reference>
<dbReference type="SUPFAM" id="SSF51445">
    <property type="entry name" value="(Trans)glycosidases"/>
    <property type="match status" value="1"/>
</dbReference>
<dbReference type="GO" id="GO:0005975">
    <property type="term" value="P:carbohydrate metabolic process"/>
    <property type="evidence" value="ECO:0007669"/>
    <property type="project" value="InterPro"/>
</dbReference>
<evidence type="ECO:0000256" key="2">
    <source>
        <dbReference type="ARBA" id="ARBA00023295"/>
    </source>
</evidence>
<evidence type="ECO:0000259" key="3">
    <source>
        <dbReference type="PROSITE" id="PS51910"/>
    </source>
</evidence>
<evidence type="ECO:0000256" key="1">
    <source>
        <dbReference type="ARBA" id="ARBA00022801"/>
    </source>
</evidence>
<dbReference type="Gene3D" id="3.20.20.80">
    <property type="entry name" value="Glycosidases"/>
    <property type="match status" value="1"/>
</dbReference>
<dbReference type="PANTHER" id="PTHR46066:SF2">
    <property type="entry name" value="CHITINASE DOMAIN-CONTAINING PROTEIN 1"/>
    <property type="match status" value="1"/>
</dbReference>
<dbReference type="SMART" id="SM00636">
    <property type="entry name" value="Glyco_18"/>
    <property type="match status" value="1"/>
</dbReference>
<dbReference type="GO" id="GO:0008061">
    <property type="term" value="F:chitin binding"/>
    <property type="evidence" value="ECO:0007669"/>
    <property type="project" value="InterPro"/>
</dbReference>
<organism evidence="4">
    <name type="scientific">freshwater metagenome</name>
    <dbReference type="NCBI Taxonomy" id="449393"/>
    <lineage>
        <taxon>unclassified sequences</taxon>
        <taxon>metagenomes</taxon>
        <taxon>ecological metagenomes</taxon>
    </lineage>
</organism>
<name>A0A6J7AEU7_9ZZZZ</name>
<protein>
    <submittedName>
        <fullName evidence="4">Unannotated protein</fullName>
    </submittedName>
</protein>
<dbReference type="Gene3D" id="3.10.50.10">
    <property type="match status" value="1"/>
</dbReference>
<dbReference type="PANTHER" id="PTHR46066">
    <property type="entry name" value="CHITINASE DOMAIN-CONTAINING PROTEIN 1 FAMILY MEMBER"/>
    <property type="match status" value="1"/>
</dbReference>
<dbReference type="InterPro" id="IPR011583">
    <property type="entry name" value="Chitinase_II/V-like_cat"/>
</dbReference>
<gene>
    <name evidence="4" type="ORF">UFOPK3174_01095</name>
</gene>
<dbReference type="EMBL" id="CAFABH010000018">
    <property type="protein sequence ID" value="CAB4831058.1"/>
    <property type="molecule type" value="Genomic_DNA"/>
</dbReference>
<keyword evidence="1" id="KW-0378">Hydrolase</keyword>
<dbReference type="AlphaFoldDB" id="A0A6J7AEU7"/>
<dbReference type="Pfam" id="PF00704">
    <property type="entry name" value="Glyco_hydro_18"/>
    <property type="match status" value="1"/>
</dbReference>
<dbReference type="InterPro" id="IPR001223">
    <property type="entry name" value="Glyco_hydro18_cat"/>
</dbReference>
<sequence>MKRRLKLNAVILKKAIVVVSVLMLSSASLVIAVSPAQATGSPRKILTGWIPYYGMKTALPSAIANGDLIKEVMPFWYTLKSEKLITDLYSPANPSVPMAIPLASMHDSGFTIIPTITDGTDKMVLANLIANPTTRTQTVATITNLVMTNNFDGIDLDFEGFAFVDANTTWTTTQPNWVAFVQELSTALHSRNKLLSITTPVLFDPTSGKKGYYLYDWASISSMIDRLRIMTYDFSTTTPGPIGPITWAEQSLQYAVKVVAASKVYLGVAGYGRDWVTKVVGICPEQYIKAISPTAKAATFVMRDATSLITSYGAQPLYVDANAEVTFSYDKVYSGLNSSGLATSCTASRVAWYQDSRSYAARAALVAKYHIGGITAWTLGMEDTTATDALRQVAQSIAPDQVVSTLSVEPVVDQNGIAFGTPVTVKGELRLADKTPVAGLAVRLESKAPGETTWRELLKTATDASGVLSAQLLVGSTSSLRISTEGTWDKSASQSPEVNISLNRRISITAPTSVSAGSKFSITGIVQPHQAGVGVLLERFSKGGWVTTGQPFVTDQSGGFNIEGIEKSRGLLRLRVSVVSDSKFSAIKSPIFSIVVR</sequence>
<keyword evidence="2" id="KW-0326">Glycosidase</keyword>
<dbReference type="InterPro" id="IPR017853">
    <property type="entry name" value="GH"/>
</dbReference>
<dbReference type="GO" id="GO:0004553">
    <property type="term" value="F:hydrolase activity, hydrolyzing O-glycosyl compounds"/>
    <property type="evidence" value="ECO:0007669"/>
    <property type="project" value="InterPro"/>
</dbReference>